<reference evidence="10 11" key="1">
    <citation type="journal article" date="2015" name="Sci. Rep.">
        <title>Genome of the facultative scuticociliatosis pathogen Pseudocohnilembus persalinus provides insight into its virulence through horizontal gene transfer.</title>
        <authorList>
            <person name="Xiong J."/>
            <person name="Wang G."/>
            <person name="Cheng J."/>
            <person name="Tian M."/>
            <person name="Pan X."/>
            <person name="Warren A."/>
            <person name="Jiang C."/>
            <person name="Yuan D."/>
            <person name="Miao W."/>
        </authorList>
    </citation>
    <scope>NUCLEOTIDE SEQUENCE [LARGE SCALE GENOMIC DNA]</scope>
    <source>
        <strain evidence="10">36N120E</strain>
    </source>
</reference>
<keyword evidence="2 9" id="KW-0820">tRNA-binding</keyword>
<keyword evidence="7 9" id="KW-0694">RNA-binding</keyword>
<dbReference type="EC" id="2.1.1.33" evidence="9"/>
<feature type="binding site" evidence="9">
    <location>
        <position position="65"/>
    </location>
    <ligand>
        <name>S-adenosyl-L-methionine</name>
        <dbReference type="ChEBI" id="CHEBI:59789"/>
    </ligand>
</feature>
<dbReference type="OMA" id="LNVMKFG"/>
<dbReference type="PANTHER" id="PTHR23417">
    <property type="entry name" value="3-DEOXY-D-MANNO-OCTULOSONIC-ACID TRANSFERASE/TRNA GUANINE-N 7 - -METHYLTRANSFERASE"/>
    <property type="match status" value="1"/>
</dbReference>
<gene>
    <name evidence="10" type="ORF">PPERSA_03572</name>
</gene>
<keyword evidence="3 9" id="KW-0489">Methyltransferase</keyword>
<dbReference type="HAMAP" id="MF_03055">
    <property type="entry name" value="tRNA_methyltr_TrmB_euk"/>
    <property type="match status" value="1"/>
</dbReference>
<keyword evidence="5 9" id="KW-0949">S-adenosyl-L-methionine</keyword>
<keyword evidence="4 9" id="KW-0808">Transferase</keyword>
<evidence type="ECO:0000256" key="9">
    <source>
        <dbReference type="HAMAP-Rule" id="MF_03055"/>
    </source>
</evidence>
<feature type="binding site" evidence="9">
    <location>
        <begin position="120"/>
        <end position="121"/>
    </location>
    <ligand>
        <name>S-adenosyl-L-methionine</name>
        <dbReference type="ChEBI" id="CHEBI:59789"/>
    </ligand>
</feature>
<dbReference type="NCBIfam" id="TIGR00091">
    <property type="entry name" value="tRNA (guanosine(46)-N7)-methyltransferase TrmB"/>
    <property type="match status" value="1"/>
</dbReference>
<dbReference type="GO" id="GO:0005634">
    <property type="term" value="C:nucleus"/>
    <property type="evidence" value="ECO:0007669"/>
    <property type="project" value="UniProtKB-SubCell"/>
</dbReference>
<dbReference type="Proteomes" id="UP000054937">
    <property type="component" value="Unassembled WGS sequence"/>
</dbReference>
<feature type="binding site" evidence="9">
    <location>
        <begin position="88"/>
        <end position="89"/>
    </location>
    <ligand>
        <name>S-adenosyl-L-methionine</name>
        <dbReference type="ChEBI" id="CHEBI:59789"/>
    </ligand>
</feature>
<dbReference type="PROSITE" id="PS51625">
    <property type="entry name" value="SAM_MT_TRMB"/>
    <property type="match status" value="1"/>
</dbReference>
<evidence type="ECO:0000256" key="6">
    <source>
        <dbReference type="ARBA" id="ARBA00022694"/>
    </source>
</evidence>
<evidence type="ECO:0000256" key="3">
    <source>
        <dbReference type="ARBA" id="ARBA00022603"/>
    </source>
</evidence>
<organism evidence="10 11">
    <name type="scientific">Pseudocohnilembus persalinus</name>
    <name type="common">Ciliate</name>
    <dbReference type="NCBI Taxonomy" id="266149"/>
    <lineage>
        <taxon>Eukaryota</taxon>
        <taxon>Sar</taxon>
        <taxon>Alveolata</taxon>
        <taxon>Ciliophora</taxon>
        <taxon>Intramacronucleata</taxon>
        <taxon>Oligohymenophorea</taxon>
        <taxon>Scuticociliatia</taxon>
        <taxon>Philasterida</taxon>
        <taxon>Pseudocohnilembidae</taxon>
        <taxon>Pseudocohnilembus</taxon>
    </lineage>
</organism>
<comment type="catalytic activity">
    <reaction evidence="1 9">
        <text>guanosine(46) in tRNA + S-adenosyl-L-methionine = N(7)-methylguanosine(46) in tRNA + S-adenosyl-L-homocysteine</text>
        <dbReference type="Rhea" id="RHEA:42708"/>
        <dbReference type="Rhea" id="RHEA-COMP:10188"/>
        <dbReference type="Rhea" id="RHEA-COMP:10189"/>
        <dbReference type="ChEBI" id="CHEBI:57856"/>
        <dbReference type="ChEBI" id="CHEBI:59789"/>
        <dbReference type="ChEBI" id="CHEBI:74269"/>
        <dbReference type="ChEBI" id="CHEBI:74480"/>
        <dbReference type="EC" id="2.1.1.33"/>
    </reaction>
</comment>
<dbReference type="AlphaFoldDB" id="A0A0V0QQ65"/>
<accession>A0A0V0QQ65</accession>
<dbReference type="PANTHER" id="PTHR23417:SF16">
    <property type="entry name" value="TRNA (GUANINE-N(7)-)-METHYLTRANSFERASE"/>
    <property type="match status" value="1"/>
</dbReference>
<dbReference type="CDD" id="cd02440">
    <property type="entry name" value="AdoMet_MTases"/>
    <property type="match status" value="1"/>
</dbReference>
<comment type="caution">
    <text evidence="10">The sequence shown here is derived from an EMBL/GenBank/DDBJ whole genome shotgun (WGS) entry which is preliminary data.</text>
</comment>
<dbReference type="SUPFAM" id="SSF53335">
    <property type="entry name" value="S-adenosyl-L-methionine-dependent methyltransferases"/>
    <property type="match status" value="1"/>
</dbReference>
<evidence type="ECO:0000256" key="1">
    <source>
        <dbReference type="ARBA" id="ARBA00000142"/>
    </source>
</evidence>
<dbReference type="Gene3D" id="3.40.50.150">
    <property type="entry name" value="Vaccinia Virus protein VP39"/>
    <property type="match status" value="1"/>
</dbReference>
<evidence type="ECO:0000256" key="4">
    <source>
        <dbReference type="ARBA" id="ARBA00022679"/>
    </source>
</evidence>
<dbReference type="GO" id="GO:0008176">
    <property type="term" value="F:tRNA (guanine(46)-N7)-methyltransferase activity"/>
    <property type="evidence" value="ECO:0007669"/>
    <property type="project" value="UniProtKB-UniRule"/>
</dbReference>
<dbReference type="InterPro" id="IPR025763">
    <property type="entry name" value="Trm8_euk"/>
</dbReference>
<comment type="pathway">
    <text evidence="9">tRNA modification; N(7)-methylguanine-tRNA biosynthesis.</text>
</comment>
<keyword evidence="8 9" id="KW-0539">Nucleus</keyword>
<comment type="caution">
    <text evidence="9">Lacks conserved residue(s) required for the propagation of feature annotation.</text>
</comment>
<evidence type="ECO:0000256" key="8">
    <source>
        <dbReference type="ARBA" id="ARBA00023242"/>
    </source>
</evidence>
<dbReference type="InterPro" id="IPR029063">
    <property type="entry name" value="SAM-dependent_MTases_sf"/>
</dbReference>
<dbReference type="InterPro" id="IPR003358">
    <property type="entry name" value="tRNA_(Gua-N-7)_MeTrfase_Trmb"/>
</dbReference>
<dbReference type="OrthoDB" id="47276at2759"/>
<evidence type="ECO:0000313" key="10">
    <source>
        <dbReference type="EMBL" id="KRX04332.1"/>
    </source>
</evidence>
<evidence type="ECO:0000256" key="7">
    <source>
        <dbReference type="ARBA" id="ARBA00022884"/>
    </source>
</evidence>
<evidence type="ECO:0000313" key="11">
    <source>
        <dbReference type="Proteomes" id="UP000054937"/>
    </source>
</evidence>
<feature type="active site" evidence="9">
    <location>
        <position position="143"/>
    </location>
</feature>
<feature type="binding site" evidence="9">
    <location>
        <begin position="218"/>
        <end position="220"/>
    </location>
    <ligand>
        <name>S-adenosyl-L-methionine</name>
        <dbReference type="ChEBI" id="CHEBI:59789"/>
    </ligand>
</feature>
<dbReference type="GO" id="GO:0043527">
    <property type="term" value="C:tRNA methyltransferase complex"/>
    <property type="evidence" value="ECO:0007669"/>
    <property type="project" value="TreeGrafter"/>
</dbReference>
<dbReference type="EMBL" id="LDAU01000119">
    <property type="protein sequence ID" value="KRX04332.1"/>
    <property type="molecule type" value="Genomic_DNA"/>
</dbReference>
<dbReference type="InParanoid" id="A0A0V0QQ65"/>
<keyword evidence="11" id="KW-1185">Reference proteome</keyword>
<dbReference type="Pfam" id="PF02390">
    <property type="entry name" value="Methyltransf_4"/>
    <property type="match status" value="1"/>
</dbReference>
<dbReference type="GO" id="GO:0000049">
    <property type="term" value="F:tRNA binding"/>
    <property type="evidence" value="ECO:0007669"/>
    <property type="project" value="UniProtKB-UniRule"/>
</dbReference>
<comment type="similarity">
    <text evidence="9">Belongs to the class I-like SAM-binding methyltransferase superfamily. TrmB family.</text>
</comment>
<dbReference type="UniPathway" id="UPA00989"/>
<keyword evidence="6 9" id="KW-0819">tRNA processing</keyword>
<evidence type="ECO:0000256" key="5">
    <source>
        <dbReference type="ARBA" id="ARBA00022691"/>
    </source>
</evidence>
<proteinExistence type="inferred from homology"/>
<sequence length="239" mass="28236">MYPFPLNPDYVDWSIHYPKYFVNSEKQVSNMEIFCNTQQYPIQYEQIVSEKLNGRERNVDFVDVGCGFGGLLFNLGKEFPDKLSMGLEIRGKLVDYIGEKIRAFRVEQDQCHNICVLRTNAMRHFLQYYRKNSVEKLFFGFPDPHFKAKNFRRRIINFGFLSEYAYALKKGGRLYAITDVPDLHAWHVEKISEHSQFRVLSEKELKDDKAYKLIFNSSEESKKVDRHNCSKYAIVAERI</sequence>
<dbReference type="FunCoup" id="A0A0V0QQ65">
    <property type="interactions" value="192"/>
</dbReference>
<name>A0A0V0QQ65_PSEPJ</name>
<comment type="subcellular location">
    <subcellularLocation>
        <location evidence="9">Nucleus</location>
    </subcellularLocation>
</comment>
<comment type="function">
    <text evidence="9">Catalyzes the formation of N(7)-methylguanine at position 46 (m7G46) in tRNA.</text>
</comment>
<evidence type="ECO:0000256" key="2">
    <source>
        <dbReference type="ARBA" id="ARBA00022555"/>
    </source>
</evidence>
<protein>
    <recommendedName>
        <fullName evidence="9">tRNA (guanine-N(7)-)-methyltransferase</fullName>
        <ecNumber evidence="9">2.1.1.33</ecNumber>
    </recommendedName>
    <alternativeName>
        <fullName evidence="9">tRNA (guanine(46)-N(7))-methyltransferase</fullName>
    </alternativeName>
    <alternativeName>
        <fullName evidence="9">tRNA(m7G46)-methyltransferase</fullName>
    </alternativeName>
</protein>